<dbReference type="PROSITE" id="PS51388">
    <property type="entry name" value="GED"/>
    <property type="match status" value="1"/>
</dbReference>
<feature type="region of interest" description="Disordered" evidence="3">
    <location>
        <begin position="427"/>
        <end position="497"/>
    </location>
</feature>
<sequence>MESVTTTGALEGLQSYDQRRVLDVVSQVRKCGLESELALPQIVVCGDQSAGKSSVLEALTEIPFPRNDNLCTRFATEIILRRAATTSLTIKVIPDHFRPPAEQATIRLFQKTITDFDELEKVMNDAKEVMGLTNAEPEGKPRAFARDILSIEIEGPSRPQLTVVDIPGLIHTSTRGVSTADVDTVMEITDYYISQSRTICLAVVSATNDYANQKILQKVRDVDPQGERTLGIITKPDRLPAGSDSEKSFIELAGNQDVFFKLGWHVLKNRGYEDRDSSFEERNLAESNFFRKSNFKQLPADSLGIDALRTRLSDLLFEHIKRELPQLRKELASALKDATTQLNQMGKSRSNTKECRDYLLELSTEFWQICKAAINGHYEGEYFLTGMDAKFSACSYSSLRRTRAIVQYTNTAFANVMRTNGYKYKIGRSTAPNNDSTPQGAQSPGEESNLGFEVESEVEDESEAEDESEMEEKSEIGGESSVKGKSKVEDSSQNDVPKPVYLSKKRALQWVRDSLIRNRGKELIGNFNPLLIGELFWEQASHWQPMAESHVDSISEICLGFLQILLEDLAPKDIEERLWDIQMLDALRKRREAAGDELAKIMEDLRNYPINYNHYYTDTIKKSQDERKRTLLQDAIAQSTSTKTMYQVTVSDVDVEKALSMFQGSLDPDMENFSCEQALDCLFAIYKVQEKVFVANVTTQVIERHLVRDLEKIFSPIAVNRLTDAEVEAIASEPDSAKRRREFLKSRIAKLEEGREIFKGVAGKFRS</sequence>
<dbReference type="SMART" id="SM00053">
    <property type="entry name" value="DYNc"/>
    <property type="match status" value="1"/>
</dbReference>
<feature type="compositionally biased region" description="Polar residues" evidence="3">
    <location>
        <begin position="430"/>
        <end position="446"/>
    </location>
</feature>
<dbReference type="InterPro" id="IPR027417">
    <property type="entry name" value="P-loop_NTPase"/>
</dbReference>
<dbReference type="InterPro" id="IPR001401">
    <property type="entry name" value="Dynamin_GTPase"/>
</dbReference>
<dbReference type="GO" id="GO:0000266">
    <property type="term" value="P:mitochondrial fission"/>
    <property type="evidence" value="ECO:0007669"/>
    <property type="project" value="TreeGrafter"/>
</dbReference>
<dbReference type="Pfam" id="PF00350">
    <property type="entry name" value="Dynamin_N"/>
    <property type="match status" value="1"/>
</dbReference>
<protein>
    <recommendedName>
        <fullName evidence="8">Interferon-induced GTP-binding protein Mx</fullName>
    </recommendedName>
</protein>
<evidence type="ECO:0000259" key="5">
    <source>
        <dbReference type="PROSITE" id="PS51718"/>
    </source>
</evidence>
<dbReference type="SUPFAM" id="SSF52540">
    <property type="entry name" value="P-loop containing nucleoside triphosphate hydrolases"/>
    <property type="match status" value="1"/>
</dbReference>
<dbReference type="GO" id="GO:0006897">
    <property type="term" value="P:endocytosis"/>
    <property type="evidence" value="ECO:0007669"/>
    <property type="project" value="TreeGrafter"/>
</dbReference>
<evidence type="ECO:0000256" key="1">
    <source>
        <dbReference type="ARBA" id="ARBA00022741"/>
    </source>
</evidence>
<keyword evidence="7" id="KW-1185">Reference proteome</keyword>
<feature type="compositionally biased region" description="Acidic residues" evidence="3">
    <location>
        <begin position="454"/>
        <end position="470"/>
    </location>
</feature>
<evidence type="ECO:0000259" key="4">
    <source>
        <dbReference type="PROSITE" id="PS51388"/>
    </source>
</evidence>
<dbReference type="CDD" id="cd08771">
    <property type="entry name" value="DLP_1"/>
    <property type="match status" value="1"/>
</dbReference>
<dbReference type="OrthoDB" id="415706at2759"/>
<evidence type="ECO:0000313" key="6">
    <source>
        <dbReference type="EMBL" id="RDW92251.1"/>
    </source>
</evidence>
<dbReference type="PANTHER" id="PTHR11566:SF66">
    <property type="entry name" value="INTERFERON-INDUCED GTP-BINDING PROTEIN MX"/>
    <property type="match status" value="1"/>
</dbReference>
<dbReference type="PRINTS" id="PR00195">
    <property type="entry name" value="DYNAMIN"/>
</dbReference>
<organism evidence="6 7">
    <name type="scientific">Coleophoma crateriformis</name>
    <dbReference type="NCBI Taxonomy" id="565419"/>
    <lineage>
        <taxon>Eukaryota</taxon>
        <taxon>Fungi</taxon>
        <taxon>Dikarya</taxon>
        <taxon>Ascomycota</taxon>
        <taxon>Pezizomycotina</taxon>
        <taxon>Leotiomycetes</taxon>
        <taxon>Helotiales</taxon>
        <taxon>Dermateaceae</taxon>
        <taxon>Coleophoma</taxon>
    </lineage>
</organism>
<keyword evidence="1" id="KW-0547">Nucleotide-binding</keyword>
<dbReference type="GO" id="GO:0048312">
    <property type="term" value="P:intracellular distribution of mitochondria"/>
    <property type="evidence" value="ECO:0007669"/>
    <property type="project" value="TreeGrafter"/>
</dbReference>
<dbReference type="GO" id="GO:0005525">
    <property type="term" value="F:GTP binding"/>
    <property type="evidence" value="ECO:0007669"/>
    <property type="project" value="InterPro"/>
</dbReference>
<dbReference type="GO" id="GO:0016559">
    <property type="term" value="P:peroxisome fission"/>
    <property type="evidence" value="ECO:0007669"/>
    <property type="project" value="TreeGrafter"/>
</dbReference>
<dbReference type="GO" id="GO:0003924">
    <property type="term" value="F:GTPase activity"/>
    <property type="evidence" value="ECO:0007669"/>
    <property type="project" value="InterPro"/>
</dbReference>
<dbReference type="FunFam" id="3.40.50.300:FF:001425">
    <property type="entry name" value="Dynamin GTPase, putative"/>
    <property type="match status" value="1"/>
</dbReference>
<dbReference type="GO" id="GO:0016020">
    <property type="term" value="C:membrane"/>
    <property type="evidence" value="ECO:0007669"/>
    <property type="project" value="TreeGrafter"/>
</dbReference>
<keyword evidence="2" id="KW-0342">GTP-binding</keyword>
<dbReference type="InterPro" id="IPR030381">
    <property type="entry name" value="G_DYNAMIN_dom"/>
</dbReference>
<dbReference type="Gene3D" id="3.40.50.300">
    <property type="entry name" value="P-loop containing nucleotide triphosphate hydrolases"/>
    <property type="match status" value="1"/>
</dbReference>
<evidence type="ECO:0000313" key="7">
    <source>
        <dbReference type="Proteomes" id="UP000256328"/>
    </source>
</evidence>
<reference evidence="6 7" key="1">
    <citation type="journal article" date="2018" name="IMA Fungus">
        <title>IMA Genome-F 9: Draft genome sequence of Annulohypoxylon stygium, Aspergillus mulundensis, Berkeleyomyces basicola (syn. Thielaviopsis basicola), Ceratocystis smalleyi, two Cercospora beticola strains, Coleophoma cylindrospora, Fusarium fracticaudum, Phialophora cf. hyalina, and Morchella septimelata.</title>
        <authorList>
            <person name="Wingfield B.D."/>
            <person name="Bills G.F."/>
            <person name="Dong Y."/>
            <person name="Huang W."/>
            <person name="Nel W.J."/>
            <person name="Swalarsk-Parry B.S."/>
            <person name="Vaghefi N."/>
            <person name="Wilken P.M."/>
            <person name="An Z."/>
            <person name="de Beer Z.W."/>
            <person name="De Vos L."/>
            <person name="Chen L."/>
            <person name="Duong T.A."/>
            <person name="Gao Y."/>
            <person name="Hammerbacher A."/>
            <person name="Kikkert J.R."/>
            <person name="Li Y."/>
            <person name="Li H."/>
            <person name="Li K."/>
            <person name="Li Q."/>
            <person name="Liu X."/>
            <person name="Ma X."/>
            <person name="Naidoo K."/>
            <person name="Pethybridge S.J."/>
            <person name="Sun J."/>
            <person name="Steenkamp E.T."/>
            <person name="van der Nest M.A."/>
            <person name="van Wyk S."/>
            <person name="Wingfield M.J."/>
            <person name="Xiong C."/>
            <person name="Yue Q."/>
            <person name="Zhang X."/>
        </authorList>
    </citation>
    <scope>NUCLEOTIDE SEQUENCE [LARGE SCALE GENOMIC DNA]</scope>
    <source>
        <strain evidence="6 7">BP5796</strain>
    </source>
</reference>
<evidence type="ECO:0000256" key="2">
    <source>
        <dbReference type="ARBA" id="ARBA00023134"/>
    </source>
</evidence>
<dbReference type="GO" id="GO:0005874">
    <property type="term" value="C:microtubule"/>
    <property type="evidence" value="ECO:0007669"/>
    <property type="project" value="TreeGrafter"/>
</dbReference>
<evidence type="ECO:0008006" key="8">
    <source>
        <dbReference type="Google" id="ProtNLM"/>
    </source>
</evidence>
<dbReference type="PANTHER" id="PTHR11566">
    <property type="entry name" value="DYNAMIN"/>
    <property type="match status" value="1"/>
</dbReference>
<proteinExistence type="predicted"/>
<dbReference type="Pfam" id="PF01031">
    <property type="entry name" value="Dynamin_M"/>
    <property type="match status" value="1"/>
</dbReference>
<dbReference type="AlphaFoldDB" id="A0A3D8T1F9"/>
<dbReference type="InterPro" id="IPR022812">
    <property type="entry name" value="Dynamin"/>
</dbReference>
<dbReference type="InterPro" id="IPR045063">
    <property type="entry name" value="Dynamin_N"/>
</dbReference>
<name>A0A3D8T1F9_9HELO</name>
<dbReference type="EMBL" id="PDLN01000002">
    <property type="protein sequence ID" value="RDW92251.1"/>
    <property type="molecule type" value="Genomic_DNA"/>
</dbReference>
<feature type="domain" description="GED" evidence="4">
    <location>
        <begin position="675"/>
        <end position="766"/>
    </location>
</feature>
<feature type="domain" description="Dynamin-type G" evidence="5">
    <location>
        <begin position="36"/>
        <end position="325"/>
    </location>
</feature>
<dbReference type="GO" id="GO:0008017">
    <property type="term" value="F:microtubule binding"/>
    <property type="evidence" value="ECO:0007669"/>
    <property type="project" value="TreeGrafter"/>
</dbReference>
<evidence type="ECO:0000256" key="3">
    <source>
        <dbReference type="SAM" id="MobiDB-lite"/>
    </source>
</evidence>
<dbReference type="GO" id="GO:0005739">
    <property type="term" value="C:mitochondrion"/>
    <property type="evidence" value="ECO:0007669"/>
    <property type="project" value="TreeGrafter"/>
</dbReference>
<dbReference type="InterPro" id="IPR020850">
    <property type="entry name" value="GED_dom"/>
</dbReference>
<comment type="caution">
    <text evidence="6">The sequence shown here is derived from an EMBL/GenBank/DDBJ whole genome shotgun (WGS) entry which is preliminary data.</text>
</comment>
<dbReference type="Proteomes" id="UP000256328">
    <property type="component" value="Unassembled WGS sequence"/>
</dbReference>
<dbReference type="PROSITE" id="PS51718">
    <property type="entry name" value="G_DYNAMIN_2"/>
    <property type="match status" value="1"/>
</dbReference>
<accession>A0A3D8T1F9</accession>
<dbReference type="InterPro" id="IPR000375">
    <property type="entry name" value="Dynamin_stalk"/>
</dbReference>
<gene>
    <name evidence="6" type="ORF">BP5796_01645</name>
</gene>